<keyword evidence="1" id="KW-1133">Transmembrane helix</keyword>
<dbReference type="Proteomes" id="UP001055039">
    <property type="component" value="Unassembled WGS sequence"/>
</dbReference>
<keyword evidence="1" id="KW-0812">Transmembrane</keyword>
<gene>
    <name evidence="2" type="ORF">LNAOJCKE_0971</name>
</gene>
<organism evidence="2 3">
    <name type="scientific">Methylorubrum aminovorans</name>
    <dbReference type="NCBI Taxonomy" id="269069"/>
    <lineage>
        <taxon>Bacteria</taxon>
        <taxon>Pseudomonadati</taxon>
        <taxon>Pseudomonadota</taxon>
        <taxon>Alphaproteobacteria</taxon>
        <taxon>Hyphomicrobiales</taxon>
        <taxon>Methylobacteriaceae</taxon>
        <taxon>Methylorubrum</taxon>
    </lineage>
</organism>
<protein>
    <submittedName>
        <fullName evidence="2">Uncharacterized protein</fullName>
    </submittedName>
</protein>
<evidence type="ECO:0000313" key="2">
    <source>
        <dbReference type="EMBL" id="GJE63773.1"/>
    </source>
</evidence>
<sequence>MKLALLLCGTGFGCFISLWAALVHPVAPLMLSLGFGFGAMWVLSSARHAGGSK</sequence>
<accession>A0ABQ4UBD5</accession>
<keyword evidence="3" id="KW-1185">Reference proteome</keyword>
<evidence type="ECO:0000313" key="3">
    <source>
        <dbReference type="Proteomes" id="UP001055039"/>
    </source>
</evidence>
<dbReference type="RefSeq" id="WP_238222799.1">
    <property type="nucleotide sequence ID" value="NZ_BAAADH010000001.1"/>
</dbReference>
<evidence type="ECO:0000256" key="1">
    <source>
        <dbReference type="SAM" id="Phobius"/>
    </source>
</evidence>
<keyword evidence="1" id="KW-0472">Membrane</keyword>
<comment type="caution">
    <text evidence="2">The sequence shown here is derived from an EMBL/GenBank/DDBJ whole genome shotgun (WGS) entry which is preliminary data.</text>
</comment>
<dbReference type="EMBL" id="BPRC01000001">
    <property type="protein sequence ID" value="GJE63773.1"/>
    <property type="molecule type" value="Genomic_DNA"/>
</dbReference>
<name>A0ABQ4UBD5_9HYPH</name>
<feature type="transmembrane region" description="Helical" evidence="1">
    <location>
        <begin position="30"/>
        <end position="50"/>
    </location>
</feature>
<proteinExistence type="predicted"/>
<reference evidence="2" key="2">
    <citation type="submission" date="2021-08" db="EMBL/GenBank/DDBJ databases">
        <authorList>
            <person name="Tani A."/>
            <person name="Ola A."/>
            <person name="Ogura Y."/>
            <person name="Katsura K."/>
            <person name="Hayashi T."/>
        </authorList>
    </citation>
    <scope>NUCLEOTIDE SEQUENCE</scope>
    <source>
        <strain evidence="2">NBRC 15686</strain>
    </source>
</reference>
<reference evidence="2" key="1">
    <citation type="journal article" date="2021" name="Front. Microbiol.">
        <title>Comprehensive Comparative Genomics and Phenotyping of Methylobacterium Species.</title>
        <authorList>
            <person name="Alessa O."/>
            <person name="Ogura Y."/>
            <person name="Fujitani Y."/>
            <person name="Takami H."/>
            <person name="Hayashi T."/>
            <person name="Sahin N."/>
            <person name="Tani A."/>
        </authorList>
    </citation>
    <scope>NUCLEOTIDE SEQUENCE</scope>
    <source>
        <strain evidence="2">NBRC 15686</strain>
    </source>
</reference>